<dbReference type="Proteomes" id="UP000441032">
    <property type="component" value="Unassembled WGS sequence"/>
</dbReference>
<feature type="signal peptide" evidence="1">
    <location>
        <begin position="1"/>
        <end position="23"/>
    </location>
</feature>
<dbReference type="RefSeq" id="WP_154205716.1">
    <property type="nucleotide sequence ID" value="NZ_WJYN01000001.1"/>
</dbReference>
<dbReference type="InterPro" id="IPR008914">
    <property type="entry name" value="PEBP"/>
</dbReference>
<dbReference type="PANTHER" id="PTHR30289">
    <property type="entry name" value="UNCHARACTERIZED PROTEIN YBCL-RELATED"/>
    <property type="match status" value="1"/>
</dbReference>
<dbReference type="InterPro" id="IPR036610">
    <property type="entry name" value="PEBP-like_sf"/>
</dbReference>
<dbReference type="Pfam" id="PF01161">
    <property type="entry name" value="PBP"/>
    <property type="match status" value="1"/>
</dbReference>
<name>A0A7X2HJI7_RALPI</name>
<comment type="caution">
    <text evidence="2">The sequence shown here is derived from an EMBL/GenBank/DDBJ whole genome shotgun (WGS) entry which is preliminary data.</text>
</comment>
<dbReference type="PANTHER" id="PTHR30289:SF1">
    <property type="entry name" value="PEBP (PHOSPHATIDYLETHANOLAMINE-BINDING PROTEIN) FAMILY PROTEIN"/>
    <property type="match status" value="1"/>
</dbReference>
<dbReference type="CDD" id="cd00865">
    <property type="entry name" value="PEBP_bact_arch"/>
    <property type="match status" value="1"/>
</dbReference>
<dbReference type="NCBIfam" id="TIGR00481">
    <property type="entry name" value="YbhB/YbcL family Raf kinase inhibitor-like protein"/>
    <property type="match status" value="1"/>
</dbReference>
<dbReference type="InterPro" id="IPR005247">
    <property type="entry name" value="YbhB_YbcL/LppC-like"/>
</dbReference>
<gene>
    <name evidence="2" type="ORF">GJQ57_03310</name>
</gene>
<dbReference type="SUPFAM" id="SSF49777">
    <property type="entry name" value="PEBP-like"/>
    <property type="match status" value="1"/>
</dbReference>
<sequence>MKPTLFRALLSLACLSAVPRVHAQADTTFTVESPAFADNGVMDRKYAGKNPANANCTGDNVSPPLHWSNVPAGTNSLVLIASDPQGAGGLGVNHWMAYGIPATQTSLPEGAGSGAALRMGQNSIGKPAYLGPCPPKGTGMHHYVFVLIATDLAPDALPNGLTRAELEAAIKGHSKGAAAWIGRFGNF</sequence>
<proteinExistence type="predicted"/>
<reference evidence="2 3" key="1">
    <citation type="submission" date="2019-11" db="EMBL/GenBank/DDBJ databases">
        <title>Phenotypic characterization of an OXA-22 and OXA-60 co-producing Ralstonia pickettii clinical strain.</title>
        <authorList>
            <person name="He F."/>
        </authorList>
    </citation>
    <scope>NUCLEOTIDE SEQUENCE [LARGE SCALE GENOMIC DNA]</scope>
    <source>
        <strain evidence="2 3">PSLESD1</strain>
    </source>
</reference>
<dbReference type="EMBL" id="WJYN01000001">
    <property type="protein sequence ID" value="MRS97677.1"/>
    <property type="molecule type" value="Genomic_DNA"/>
</dbReference>
<dbReference type="Gene3D" id="3.90.280.10">
    <property type="entry name" value="PEBP-like"/>
    <property type="match status" value="1"/>
</dbReference>
<protein>
    <submittedName>
        <fullName evidence="2">YbhB/YbcL family Raf kinase inhibitor-like protein</fullName>
    </submittedName>
</protein>
<evidence type="ECO:0000313" key="2">
    <source>
        <dbReference type="EMBL" id="MRS97677.1"/>
    </source>
</evidence>
<organism evidence="2 3">
    <name type="scientific">Ralstonia pickettii</name>
    <name type="common">Burkholderia pickettii</name>
    <dbReference type="NCBI Taxonomy" id="329"/>
    <lineage>
        <taxon>Bacteria</taxon>
        <taxon>Pseudomonadati</taxon>
        <taxon>Pseudomonadota</taxon>
        <taxon>Betaproteobacteria</taxon>
        <taxon>Burkholderiales</taxon>
        <taxon>Burkholderiaceae</taxon>
        <taxon>Ralstonia</taxon>
    </lineage>
</organism>
<evidence type="ECO:0000256" key="1">
    <source>
        <dbReference type="SAM" id="SignalP"/>
    </source>
</evidence>
<dbReference type="AlphaFoldDB" id="A0A7X2HJI7"/>
<keyword evidence="1" id="KW-0732">Signal</keyword>
<evidence type="ECO:0000313" key="3">
    <source>
        <dbReference type="Proteomes" id="UP000441032"/>
    </source>
</evidence>
<accession>A0A7X2HJI7</accession>
<feature type="chain" id="PRO_5031307889" evidence="1">
    <location>
        <begin position="24"/>
        <end position="187"/>
    </location>
</feature>